<gene>
    <name evidence="10" type="primary">plsY</name>
    <name evidence="11" type="ORF">J2S03_000293</name>
</gene>
<organism evidence="11 12">
    <name type="scientific">Alicyclobacillus cycloheptanicus</name>
    <dbReference type="NCBI Taxonomy" id="1457"/>
    <lineage>
        <taxon>Bacteria</taxon>
        <taxon>Bacillati</taxon>
        <taxon>Bacillota</taxon>
        <taxon>Bacilli</taxon>
        <taxon>Bacillales</taxon>
        <taxon>Alicyclobacillaceae</taxon>
        <taxon>Alicyclobacillus</taxon>
    </lineage>
</organism>
<comment type="function">
    <text evidence="10">Catalyzes the transfer of an acyl group from acyl-phosphate (acyl-PO(4)) to glycerol-3-phosphate (G3P) to form lysophosphatidic acid (LPA). This enzyme utilizes acyl-phosphate as fatty acyl donor, but not acyl-CoA or acyl-ACP.</text>
</comment>
<evidence type="ECO:0000256" key="3">
    <source>
        <dbReference type="ARBA" id="ARBA00022679"/>
    </source>
</evidence>
<evidence type="ECO:0000256" key="1">
    <source>
        <dbReference type="ARBA" id="ARBA00022475"/>
    </source>
</evidence>
<dbReference type="GO" id="GO:0004366">
    <property type="term" value="F:glycerol-3-phosphate O-acyltransferase activity"/>
    <property type="evidence" value="ECO:0007669"/>
    <property type="project" value="UniProtKB-EC"/>
</dbReference>
<evidence type="ECO:0000256" key="10">
    <source>
        <dbReference type="HAMAP-Rule" id="MF_01043"/>
    </source>
</evidence>
<keyword evidence="2 10" id="KW-0444">Lipid biosynthesis</keyword>
<feature type="transmembrane region" description="Helical" evidence="10">
    <location>
        <begin position="113"/>
        <end position="135"/>
    </location>
</feature>
<evidence type="ECO:0000256" key="8">
    <source>
        <dbReference type="ARBA" id="ARBA00023209"/>
    </source>
</evidence>
<keyword evidence="5 10" id="KW-1133">Transmembrane helix</keyword>
<keyword evidence="8 10" id="KW-0594">Phospholipid biosynthesis</keyword>
<sequence>MRIVLCILLAYLIGSISTSTLLTRWLARIDIRDHGSGNAGATNTLRVLGVKWGLFVLVVDALKGVVAVEIARIATGGHLWPMYLAGLAAIVGHNWPVFFGFRGGKGIATTIGVYLMLFPIPVVLAGIVALILILVTRFVSLGALILVILTPILCGLLGHHWGAVVFTAIVAILSIYRHQENIVRLVQGKEHRIFSKRI</sequence>
<protein>
    <recommendedName>
        <fullName evidence="10">Glycerol-3-phosphate acyltransferase</fullName>
    </recommendedName>
    <alternativeName>
        <fullName evidence="10">Acyl-PO4 G3P acyltransferase</fullName>
    </alternativeName>
    <alternativeName>
        <fullName evidence="10">Acyl-phosphate--glycerol-3-phosphate acyltransferase</fullName>
    </alternativeName>
    <alternativeName>
        <fullName evidence="10">G3P acyltransferase</fullName>
        <shortName evidence="10">GPAT</shortName>
        <ecNumber evidence="10">2.3.1.275</ecNumber>
    </alternativeName>
    <alternativeName>
        <fullName evidence="10">Lysophosphatidic acid synthase</fullName>
        <shortName evidence="10">LPA synthase</shortName>
    </alternativeName>
</protein>
<evidence type="ECO:0000256" key="9">
    <source>
        <dbReference type="ARBA" id="ARBA00023264"/>
    </source>
</evidence>
<evidence type="ECO:0000256" key="5">
    <source>
        <dbReference type="ARBA" id="ARBA00022989"/>
    </source>
</evidence>
<evidence type="ECO:0000256" key="7">
    <source>
        <dbReference type="ARBA" id="ARBA00023136"/>
    </source>
</evidence>
<evidence type="ECO:0000313" key="12">
    <source>
        <dbReference type="Proteomes" id="UP001232973"/>
    </source>
</evidence>
<dbReference type="EC" id="2.3.1.275" evidence="10"/>
<name>A0ABT9XDW2_9BACL</name>
<dbReference type="InterPro" id="IPR003811">
    <property type="entry name" value="G3P_acylTferase_PlsY"/>
</dbReference>
<dbReference type="EMBL" id="JAUSTP010000001">
    <property type="protein sequence ID" value="MDQ0188489.1"/>
    <property type="molecule type" value="Genomic_DNA"/>
</dbReference>
<keyword evidence="7 10" id="KW-0472">Membrane</keyword>
<feature type="transmembrane region" description="Helical" evidence="10">
    <location>
        <begin position="82"/>
        <end position="101"/>
    </location>
</feature>
<keyword evidence="3 10" id="KW-0808">Transferase</keyword>
<evidence type="ECO:0000256" key="2">
    <source>
        <dbReference type="ARBA" id="ARBA00022516"/>
    </source>
</evidence>
<comment type="subcellular location">
    <subcellularLocation>
        <location evidence="10">Cell membrane</location>
        <topology evidence="10">Multi-pass membrane protein</topology>
    </subcellularLocation>
</comment>
<comment type="similarity">
    <text evidence="10">Belongs to the PlsY family.</text>
</comment>
<dbReference type="Proteomes" id="UP001232973">
    <property type="component" value="Unassembled WGS sequence"/>
</dbReference>
<accession>A0ABT9XDW2</accession>
<comment type="catalytic activity">
    <reaction evidence="10">
        <text>an acyl phosphate + sn-glycerol 3-phosphate = a 1-acyl-sn-glycero-3-phosphate + phosphate</text>
        <dbReference type="Rhea" id="RHEA:34075"/>
        <dbReference type="ChEBI" id="CHEBI:43474"/>
        <dbReference type="ChEBI" id="CHEBI:57597"/>
        <dbReference type="ChEBI" id="CHEBI:57970"/>
        <dbReference type="ChEBI" id="CHEBI:59918"/>
        <dbReference type="EC" id="2.3.1.275"/>
    </reaction>
</comment>
<proteinExistence type="inferred from homology"/>
<evidence type="ECO:0000256" key="4">
    <source>
        <dbReference type="ARBA" id="ARBA00022692"/>
    </source>
</evidence>
<comment type="caution">
    <text evidence="11">The sequence shown here is derived from an EMBL/GenBank/DDBJ whole genome shotgun (WGS) entry which is preliminary data.</text>
</comment>
<reference evidence="11 12" key="1">
    <citation type="submission" date="2023-07" db="EMBL/GenBank/DDBJ databases">
        <title>Genomic Encyclopedia of Type Strains, Phase IV (KMG-IV): sequencing the most valuable type-strain genomes for metagenomic binning, comparative biology and taxonomic classification.</title>
        <authorList>
            <person name="Goeker M."/>
        </authorList>
    </citation>
    <scope>NUCLEOTIDE SEQUENCE [LARGE SCALE GENOMIC DNA]</scope>
    <source>
        <strain evidence="11 12">DSM 4006</strain>
    </source>
</reference>
<comment type="subunit">
    <text evidence="10">Probably interacts with PlsX.</text>
</comment>
<dbReference type="PANTHER" id="PTHR30309">
    <property type="entry name" value="INNER MEMBRANE PROTEIN YGIH"/>
    <property type="match status" value="1"/>
</dbReference>
<evidence type="ECO:0000313" key="11">
    <source>
        <dbReference type="EMBL" id="MDQ0188489.1"/>
    </source>
</evidence>
<dbReference type="RefSeq" id="WP_274455889.1">
    <property type="nucleotide sequence ID" value="NZ_CP067097.1"/>
</dbReference>
<dbReference type="Pfam" id="PF02660">
    <property type="entry name" value="G3P_acyltransf"/>
    <property type="match status" value="1"/>
</dbReference>
<keyword evidence="6 10" id="KW-0443">Lipid metabolism</keyword>
<dbReference type="SMART" id="SM01207">
    <property type="entry name" value="G3P_acyltransf"/>
    <property type="match status" value="1"/>
</dbReference>
<comment type="pathway">
    <text evidence="10">Lipid metabolism; phospholipid metabolism.</text>
</comment>
<evidence type="ECO:0000256" key="6">
    <source>
        <dbReference type="ARBA" id="ARBA00023098"/>
    </source>
</evidence>
<keyword evidence="1 10" id="KW-1003">Cell membrane</keyword>
<dbReference type="HAMAP" id="MF_01043">
    <property type="entry name" value="PlsY"/>
    <property type="match status" value="1"/>
</dbReference>
<dbReference type="PANTHER" id="PTHR30309:SF0">
    <property type="entry name" value="GLYCEROL-3-PHOSPHATE ACYLTRANSFERASE-RELATED"/>
    <property type="match status" value="1"/>
</dbReference>
<keyword evidence="11" id="KW-0012">Acyltransferase</keyword>
<feature type="transmembrane region" description="Helical" evidence="10">
    <location>
        <begin position="141"/>
        <end position="174"/>
    </location>
</feature>
<keyword evidence="9 10" id="KW-1208">Phospholipid metabolism</keyword>
<dbReference type="NCBIfam" id="TIGR00023">
    <property type="entry name" value="glycerol-3-phosphate 1-O-acyltransferase PlsY"/>
    <property type="match status" value="1"/>
</dbReference>
<comment type="caution">
    <text evidence="10">Lacks conserved residue(s) required for the propagation of feature annotation.</text>
</comment>
<keyword evidence="12" id="KW-1185">Reference proteome</keyword>
<keyword evidence="4 10" id="KW-0812">Transmembrane</keyword>